<dbReference type="GO" id="GO:0016853">
    <property type="term" value="F:isomerase activity"/>
    <property type="evidence" value="ECO:0007669"/>
    <property type="project" value="UniProtKB-KW"/>
</dbReference>
<dbReference type="RefSeq" id="WP_109015909.1">
    <property type="nucleotide sequence ID" value="NZ_BDOQ01000009.1"/>
</dbReference>
<proteinExistence type="predicted"/>
<protein>
    <submittedName>
        <fullName evidence="1">1-(5-phosphoribosyl)-5-((5-phosphoribosylamino) methylideneamino) imidazole-4-carboxamide isomerase</fullName>
    </submittedName>
</protein>
<keyword evidence="2" id="KW-1185">Reference proteome</keyword>
<dbReference type="Proteomes" id="UP000245081">
    <property type="component" value="Unassembled WGS sequence"/>
</dbReference>
<dbReference type="EMBL" id="BDOQ01000009">
    <property type="protein sequence ID" value="GBG14733.1"/>
    <property type="molecule type" value="Genomic_DNA"/>
</dbReference>
<dbReference type="AlphaFoldDB" id="A0A2R5FCS1"/>
<reference evidence="1 2" key="1">
    <citation type="journal article" date="2018" name="Environ. Microbiol.">
        <title>Isolation and genomic characterization of Novimethylophilus kurashikiensis gen. nov. sp. nov., a new lanthanide-dependent methylotrophic species of Methylophilaceae.</title>
        <authorList>
            <person name="Lv H."/>
            <person name="Sahin N."/>
            <person name="Tani A."/>
        </authorList>
    </citation>
    <scope>NUCLEOTIDE SEQUENCE [LARGE SCALE GENOMIC DNA]</scope>
    <source>
        <strain evidence="1 2">La2-4</strain>
    </source>
</reference>
<name>A0A2R5FCS1_9PROT</name>
<sequence>MSLASNLLKRLLLIYVFFWVSFSFASQSNESKCVPNLRADLPDGIQSQIKKTDGVESYERLEIENLQAVDGELFNPIELENSKTSLIAAVILPVWYFCPSPLGQNRDAPRKLVFWKERGATWLKIGSNDQAFWPIILAGTAKASLNVEDEMVVYTQESYPVHSIWLDRFYFAYDPPSSRIVLVRWDSASHYNPAEGNSENSHVLMEAEEILGEVSGTDGYEGTFDFNSGVGEIIKYRFAERPVKVELQRSIHKMYIENMPKNMSFDGFDKFEFGAP</sequence>
<comment type="caution">
    <text evidence="1">The sequence shown here is derived from an EMBL/GenBank/DDBJ whole genome shotgun (WGS) entry which is preliminary data.</text>
</comment>
<organism evidence="1 2">
    <name type="scientific">Novimethylophilus kurashikiensis</name>
    <dbReference type="NCBI Taxonomy" id="1825523"/>
    <lineage>
        <taxon>Bacteria</taxon>
        <taxon>Pseudomonadati</taxon>
        <taxon>Pseudomonadota</taxon>
        <taxon>Betaproteobacteria</taxon>
        <taxon>Nitrosomonadales</taxon>
        <taxon>Methylophilaceae</taxon>
        <taxon>Novimethylophilus</taxon>
    </lineage>
</organism>
<accession>A0A2R5FCS1</accession>
<evidence type="ECO:0000313" key="1">
    <source>
        <dbReference type="EMBL" id="GBG14733.1"/>
    </source>
</evidence>
<evidence type="ECO:0000313" key="2">
    <source>
        <dbReference type="Proteomes" id="UP000245081"/>
    </source>
</evidence>
<keyword evidence="1" id="KW-0413">Isomerase</keyword>
<gene>
    <name evidence="1" type="ORF">NMK_2334</name>
</gene>